<dbReference type="Proteomes" id="UP000620124">
    <property type="component" value="Unassembled WGS sequence"/>
</dbReference>
<dbReference type="OrthoDB" id="3237250at2759"/>
<reference evidence="2" key="1">
    <citation type="submission" date="2020-05" db="EMBL/GenBank/DDBJ databases">
        <title>Mycena genomes resolve the evolution of fungal bioluminescence.</title>
        <authorList>
            <person name="Tsai I.J."/>
        </authorList>
    </citation>
    <scope>NUCLEOTIDE SEQUENCE</scope>
    <source>
        <strain evidence="2">CCC161011</strain>
    </source>
</reference>
<dbReference type="AlphaFoldDB" id="A0A8H7D0R6"/>
<keyword evidence="3" id="KW-1185">Reference proteome</keyword>
<keyword evidence="1" id="KW-0472">Membrane</keyword>
<dbReference type="EMBL" id="JACAZI010000006">
    <property type="protein sequence ID" value="KAF7357714.1"/>
    <property type="molecule type" value="Genomic_DNA"/>
</dbReference>
<accession>A0A8H7D0R6</accession>
<sequence length="860" mass="96798">MNRKGAKRSVPAAGGDNINIWSPSVPTRGKLYGSVRSGKDIYMVHHTDPTFIRHLPTREQAPPLGPSDISGNFWAPSFVNLHTAYIMFIPKDDPWHGSLLGRLRYTFKTLPIVNYDDGRLGFGRQRCAMLNRCKAQRPYISSYASPYRFGYEHLRHTELEARRIVLRSIYGFLPLIGELSMFFLLFRVTEDVHGGAGWRCEVAQTAGVDMAWFNELEATIAFNDLTPRIGGIIDFTIPDNEDHPEILPRTAKSIPPRPFLFPPTLRALDFFPNELEIAYLNRIPGDVAYSPWVESTIVARDYLGALVMNKIRSCRDTDPFIMPAQPQALVDADQAFSPVSVAPKPFAVEKYSGQRPGEEMATFLARRKASNDAYMLKETPQQKTARLQREAHAATGQVPGKSSKAARVFVWEEIDGNLIRQAVGRKNYEDRWDDFTPSQRVYDSIHNEWDLCENFGPLDDQDLAHDDWDDDGLDDEVPLLPDNDNLTRTGPHTSQSDLHRIFSVSQSKPDPPLVGAATAATQIPLPTFKVTAKALGDKDLILPANDTRLRTFFAQLKNASRLDMISPDLLDFHSPSSDINQVWEMDIASFVHAGITYYVVKQYDTPGPFVIVLSNATATLEIVRNGWGPDIASVARQLFLRGIPFQLCIKDSIVPLPREDLYLKQYSGLGYRPQGYQPNLLDYAAYTNFRDRFLMTARGHAALRYGGVVARIARAVLTFEDALLGPSNDVTYHGAHLINKRFDETYWDDQLTADELDLICGVYHVATGQTDPNGIENQQTTTISWWPRPVYFEKSGLNVGWWSPACEAFYQRRLSQINHGDATLCTQGQWKNNMKFNSKVPAYIKGAERCAAQILGTVQP</sequence>
<feature type="transmembrane region" description="Helical" evidence="1">
    <location>
        <begin position="164"/>
        <end position="186"/>
    </location>
</feature>
<comment type="caution">
    <text evidence="2">The sequence shown here is derived from an EMBL/GenBank/DDBJ whole genome shotgun (WGS) entry which is preliminary data.</text>
</comment>
<evidence type="ECO:0000313" key="2">
    <source>
        <dbReference type="EMBL" id="KAF7357714.1"/>
    </source>
</evidence>
<gene>
    <name evidence="2" type="ORF">MVEN_00817200</name>
</gene>
<keyword evidence="1" id="KW-0812">Transmembrane</keyword>
<protein>
    <submittedName>
        <fullName evidence="2">Uncharacterized protein</fullName>
    </submittedName>
</protein>
<name>A0A8H7D0R6_9AGAR</name>
<proteinExistence type="predicted"/>
<evidence type="ECO:0000256" key="1">
    <source>
        <dbReference type="SAM" id="Phobius"/>
    </source>
</evidence>
<keyword evidence="1" id="KW-1133">Transmembrane helix</keyword>
<evidence type="ECO:0000313" key="3">
    <source>
        <dbReference type="Proteomes" id="UP000620124"/>
    </source>
</evidence>
<organism evidence="2 3">
    <name type="scientific">Mycena venus</name>
    <dbReference type="NCBI Taxonomy" id="2733690"/>
    <lineage>
        <taxon>Eukaryota</taxon>
        <taxon>Fungi</taxon>
        <taxon>Dikarya</taxon>
        <taxon>Basidiomycota</taxon>
        <taxon>Agaricomycotina</taxon>
        <taxon>Agaricomycetes</taxon>
        <taxon>Agaricomycetidae</taxon>
        <taxon>Agaricales</taxon>
        <taxon>Marasmiineae</taxon>
        <taxon>Mycenaceae</taxon>
        <taxon>Mycena</taxon>
    </lineage>
</organism>